<comment type="caution">
    <text evidence="2">The sequence shown here is derived from an EMBL/GenBank/DDBJ whole genome shotgun (WGS) entry which is preliminary data.</text>
</comment>
<feature type="region of interest" description="Disordered" evidence="1">
    <location>
        <begin position="288"/>
        <end position="312"/>
    </location>
</feature>
<dbReference type="PROSITE" id="PS51257">
    <property type="entry name" value="PROKAR_LIPOPROTEIN"/>
    <property type="match status" value="1"/>
</dbReference>
<evidence type="ECO:0000256" key="1">
    <source>
        <dbReference type="SAM" id="MobiDB-lite"/>
    </source>
</evidence>
<protein>
    <submittedName>
        <fullName evidence="2">Uncharacterized protein</fullName>
    </submittedName>
</protein>
<dbReference type="EMBL" id="RAWI01000016">
    <property type="protein sequence ID" value="RKI15707.1"/>
    <property type="molecule type" value="Genomic_DNA"/>
</dbReference>
<evidence type="ECO:0000313" key="3">
    <source>
        <dbReference type="Proteomes" id="UP000278907"/>
    </source>
</evidence>
<reference evidence="2 3" key="1">
    <citation type="submission" date="2018-09" db="EMBL/GenBank/DDBJ databases">
        <authorList>
            <person name="Livingstone P.G."/>
            <person name="Whitworth D.E."/>
        </authorList>
    </citation>
    <scope>NUCLEOTIDE SEQUENCE [LARGE SCALE GENOMIC DNA]</scope>
    <source>
        <strain evidence="2 3">CA031B</strain>
    </source>
</reference>
<organism evidence="2 3">
    <name type="scientific">Corallococcus praedator</name>
    <dbReference type="NCBI Taxonomy" id="2316724"/>
    <lineage>
        <taxon>Bacteria</taxon>
        <taxon>Pseudomonadati</taxon>
        <taxon>Myxococcota</taxon>
        <taxon>Myxococcia</taxon>
        <taxon>Myxococcales</taxon>
        <taxon>Cystobacterineae</taxon>
        <taxon>Myxococcaceae</taxon>
        <taxon>Corallococcus</taxon>
    </lineage>
</organism>
<dbReference type="Proteomes" id="UP000278907">
    <property type="component" value="Unassembled WGS sequence"/>
</dbReference>
<sequence length="493" mass="52884">MRWEMLKAGLLGAGLSWGMGCVEIPPFDPEPAWPAQQVGTAFLVRDIIPGGGSLFPTEPFHGYRLGEALDVAGTLYFTRFDLVGDEGWRLWRSDGTHAGTRVAEGPWSAGALLSAQRLTLVNGNLVFASPLSASTQPPFRLWRYDIASGNAEALTPYQDLATDRDGDVALELAPLGARALFGVKEGEQGALWMTDGTPQGTARVKTGLGSEAPVRLMPVGSRIFFAVRESEEHHALWVSDGTAAGTVKVKSLSAPANYHFVQAGTALGNQLLFWVSHFPADNSDMQLWRSDGTAEGTTPVSDTTASNADLSRHGPGVVMGGHLFFGRWAHTTDRAQELWKSDGRSMERVASLGKAASNHGVTRLTVLNDLVLFWAEETTPASVLWRTDGTETGTLPLMKSPVEVDAYGGMWPPSVLAASRPGGPLLFAAADAESGTELWRTDGTVQSTVRIADLAPGPDSSSPGGWFMPSGDHLYFPAWTRESGRELWALPMP</sequence>
<feature type="compositionally biased region" description="Polar residues" evidence="1">
    <location>
        <begin position="295"/>
        <end position="309"/>
    </location>
</feature>
<proteinExistence type="predicted"/>
<accession>A0ABX9QPK4</accession>
<evidence type="ECO:0000313" key="2">
    <source>
        <dbReference type="EMBL" id="RKI15707.1"/>
    </source>
</evidence>
<dbReference type="SUPFAM" id="SSF82171">
    <property type="entry name" value="DPP6 N-terminal domain-like"/>
    <property type="match status" value="1"/>
</dbReference>
<keyword evidence="3" id="KW-1185">Reference proteome</keyword>
<gene>
    <name evidence="2" type="ORF">D7Y13_03860</name>
</gene>
<name>A0ABX9QPK4_9BACT</name>